<sequence length="258" mass="27346">MIRGFVYVPDADPGPMAGAAPGRRVTLPAPRPPWIVVQRSLEGLPIWRWPGRLWRVEVVEPDTAEARAAIARADGELPPSASYTRAAAVRVVEEIPVATVFGPHGGRVAEVIDAAKDLTQDDAERLAAARHPHTASAYGAAWDRWLATQPNPGPYLGDAHEGVLRIPGAGPSGSPVGSGLSAVSHAVHESARLRGRPGVEVVEDDGETEEMLAGAWHGACLALLGAALAVGAPHLLDEDESAALTAAWSRWRRRPRED</sequence>
<protein>
    <recommendedName>
        <fullName evidence="3">ADP-ribosylglycohydrolase family protein</fullName>
    </recommendedName>
</protein>
<evidence type="ECO:0000313" key="1">
    <source>
        <dbReference type="EMBL" id="GAA4097867.1"/>
    </source>
</evidence>
<keyword evidence="2" id="KW-1185">Reference proteome</keyword>
<accession>A0ABP7WVG9</accession>
<evidence type="ECO:0000313" key="2">
    <source>
        <dbReference type="Proteomes" id="UP001500683"/>
    </source>
</evidence>
<reference evidence="2" key="1">
    <citation type="journal article" date="2019" name="Int. J. Syst. Evol. Microbiol.">
        <title>The Global Catalogue of Microorganisms (GCM) 10K type strain sequencing project: providing services to taxonomists for standard genome sequencing and annotation.</title>
        <authorList>
            <consortium name="The Broad Institute Genomics Platform"/>
            <consortium name="The Broad Institute Genome Sequencing Center for Infectious Disease"/>
            <person name="Wu L."/>
            <person name="Ma J."/>
        </authorList>
    </citation>
    <scope>NUCLEOTIDE SEQUENCE [LARGE SCALE GENOMIC DNA]</scope>
    <source>
        <strain evidence="2">JCM 16702</strain>
    </source>
</reference>
<dbReference type="RefSeq" id="WP_344956643.1">
    <property type="nucleotide sequence ID" value="NZ_BAAAZG010000057.1"/>
</dbReference>
<evidence type="ECO:0008006" key="3">
    <source>
        <dbReference type="Google" id="ProtNLM"/>
    </source>
</evidence>
<organism evidence="1 2">
    <name type="scientific">Actinomadura miaoliensis</name>
    <dbReference type="NCBI Taxonomy" id="430685"/>
    <lineage>
        <taxon>Bacteria</taxon>
        <taxon>Bacillati</taxon>
        <taxon>Actinomycetota</taxon>
        <taxon>Actinomycetes</taxon>
        <taxon>Streptosporangiales</taxon>
        <taxon>Thermomonosporaceae</taxon>
        <taxon>Actinomadura</taxon>
    </lineage>
</organism>
<comment type="caution">
    <text evidence="1">The sequence shown here is derived from an EMBL/GenBank/DDBJ whole genome shotgun (WGS) entry which is preliminary data.</text>
</comment>
<gene>
    <name evidence="1" type="ORF">GCM10022214_72620</name>
</gene>
<name>A0ABP7WVG9_9ACTN</name>
<proteinExistence type="predicted"/>
<dbReference type="Proteomes" id="UP001500683">
    <property type="component" value="Unassembled WGS sequence"/>
</dbReference>
<dbReference type="EMBL" id="BAAAZG010000057">
    <property type="protein sequence ID" value="GAA4097867.1"/>
    <property type="molecule type" value="Genomic_DNA"/>
</dbReference>